<dbReference type="GO" id="GO:0016747">
    <property type="term" value="F:acyltransferase activity, transferring groups other than amino-acyl groups"/>
    <property type="evidence" value="ECO:0007669"/>
    <property type="project" value="InterPro"/>
</dbReference>
<dbReference type="InterPro" id="IPR041496">
    <property type="entry name" value="YitH/HolE_GNAT"/>
</dbReference>
<dbReference type="AlphaFoldDB" id="A0A2P7RBX8"/>
<organism evidence="2 3">
    <name type="scientific">Zobellella endophytica</name>
    <dbReference type="NCBI Taxonomy" id="2116700"/>
    <lineage>
        <taxon>Bacteria</taxon>
        <taxon>Pseudomonadati</taxon>
        <taxon>Pseudomonadota</taxon>
        <taxon>Gammaproteobacteria</taxon>
        <taxon>Aeromonadales</taxon>
        <taxon>Aeromonadaceae</taxon>
        <taxon>Zobellella</taxon>
    </lineage>
</organism>
<dbReference type="PANTHER" id="PTHR47237:SF1">
    <property type="entry name" value="SLL0310 PROTEIN"/>
    <property type="match status" value="1"/>
</dbReference>
<sequence>MAEPRYQIRPMSRQEAGLAVEWAAREGWNPGLHDMDSFYQADPEGFLLGLLDGQPIACISVVKYGDDFGFLGFYIVTPPFRGQGHGLRLWQAGMARLAGRNVGLDGVVAQQDNYRKSGFVLACQNARYEGRVAGGLSEPEGLVAFPAMPFEAFADYDRDCFPAERARFLRGWLAQTGSVTLGVRQGSRLAGYGVIRPCRSGYKVGPLFADDESQAELLLQALLNRATPGAPFYLDVPSVNAAAVALAERRGMQVVFNTARMYTGRPPELAVGRMFGITSFELG</sequence>
<dbReference type="RefSeq" id="WP_106728075.1">
    <property type="nucleotide sequence ID" value="NZ_PXYG01000001.1"/>
</dbReference>
<evidence type="ECO:0000313" key="3">
    <source>
        <dbReference type="Proteomes" id="UP000240243"/>
    </source>
</evidence>
<dbReference type="Gene3D" id="3.40.630.90">
    <property type="match status" value="1"/>
</dbReference>
<protein>
    <submittedName>
        <fullName evidence="2">GNAT family N-acetyltransferase</fullName>
    </submittedName>
</protein>
<dbReference type="PROSITE" id="PS51186">
    <property type="entry name" value="GNAT"/>
    <property type="match status" value="1"/>
</dbReference>
<dbReference type="Proteomes" id="UP000240243">
    <property type="component" value="Unassembled WGS sequence"/>
</dbReference>
<evidence type="ECO:0000259" key="1">
    <source>
        <dbReference type="PROSITE" id="PS51186"/>
    </source>
</evidence>
<accession>A0A2P7RBX8</accession>
<dbReference type="CDD" id="cd04301">
    <property type="entry name" value="NAT_SF"/>
    <property type="match status" value="1"/>
</dbReference>
<name>A0A2P7RBX8_9GAMM</name>
<comment type="caution">
    <text evidence="2">The sequence shown here is derived from an EMBL/GenBank/DDBJ whole genome shotgun (WGS) entry which is preliminary data.</text>
</comment>
<keyword evidence="3" id="KW-1185">Reference proteome</keyword>
<dbReference type="OrthoDB" id="20916at2"/>
<feature type="domain" description="N-acetyltransferase" evidence="1">
    <location>
        <begin position="6"/>
        <end position="149"/>
    </location>
</feature>
<dbReference type="PANTHER" id="PTHR47237">
    <property type="entry name" value="SLL0310 PROTEIN"/>
    <property type="match status" value="1"/>
</dbReference>
<dbReference type="InterPro" id="IPR052729">
    <property type="entry name" value="Acyl/Acetyltrans_Enzymes"/>
</dbReference>
<dbReference type="Pfam" id="PF00583">
    <property type="entry name" value="Acetyltransf_1"/>
    <property type="match status" value="1"/>
</dbReference>
<gene>
    <name evidence="2" type="ORF">C7H85_02190</name>
</gene>
<proteinExistence type="predicted"/>
<dbReference type="Pfam" id="PF18014">
    <property type="entry name" value="Acetyltransf_18"/>
    <property type="match status" value="1"/>
</dbReference>
<dbReference type="SUPFAM" id="SSF55729">
    <property type="entry name" value="Acyl-CoA N-acyltransferases (Nat)"/>
    <property type="match status" value="1"/>
</dbReference>
<evidence type="ECO:0000313" key="2">
    <source>
        <dbReference type="EMBL" id="PSJ47662.1"/>
    </source>
</evidence>
<reference evidence="2 3" key="1">
    <citation type="submission" date="2018-03" db="EMBL/GenBank/DDBJ databases">
        <title>The draft genome of Zobellella sp. 59N8.</title>
        <authorList>
            <person name="Liu L."/>
            <person name="Li L."/>
            <person name="Zhang X."/>
            <person name="Liang L."/>
            <person name="Wang T."/>
        </authorList>
    </citation>
    <scope>NUCLEOTIDE SEQUENCE [LARGE SCALE GENOMIC DNA]</scope>
    <source>
        <strain evidence="2 3">59N8</strain>
    </source>
</reference>
<dbReference type="InterPro" id="IPR016181">
    <property type="entry name" value="Acyl_CoA_acyltransferase"/>
</dbReference>
<dbReference type="Gene3D" id="3.40.630.30">
    <property type="match status" value="1"/>
</dbReference>
<keyword evidence="2" id="KW-0808">Transferase</keyword>
<dbReference type="EMBL" id="PXYG01000001">
    <property type="protein sequence ID" value="PSJ47662.1"/>
    <property type="molecule type" value="Genomic_DNA"/>
</dbReference>
<dbReference type="InterPro" id="IPR000182">
    <property type="entry name" value="GNAT_dom"/>
</dbReference>